<organism evidence="2 3">
    <name type="scientific">Naegleria lovaniensis</name>
    <name type="common">Amoeba</name>
    <dbReference type="NCBI Taxonomy" id="51637"/>
    <lineage>
        <taxon>Eukaryota</taxon>
        <taxon>Discoba</taxon>
        <taxon>Heterolobosea</taxon>
        <taxon>Tetramitia</taxon>
        <taxon>Eutetramitia</taxon>
        <taxon>Vahlkampfiidae</taxon>
        <taxon>Naegleria</taxon>
    </lineage>
</organism>
<dbReference type="GeneID" id="68096098"/>
<protein>
    <recommendedName>
        <fullName evidence="4">Transmembrane protein</fullName>
    </recommendedName>
</protein>
<keyword evidence="1" id="KW-0472">Membrane</keyword>
<proteinExistence type="predicted"/>
<evidence type="ECO:0000313" key="2">
    <source>
        <dbReference type="EMBL" id="KAG2393879.1"/>
    </source>
</evidence>
<evidence type="ECO:0000313" key="3">
    <source>
        <dbReference type="Proteomes" id="UP000816034"/>
    </source>
</evidence>
<keyword evidence="1" id="KW-1133">Transmembrane helix</keyword>
<keyword evidence="3" id="KW-1185">Reference proteome</keyword>
<dbReference type="RefSeq" id="XP_044555773.1">
    <property type="nucleotide sequence ID" value="XM_044693194.1"/>
</dbReference>
<reference evidence="2 3" key="1">
    <citation type="journal article" date="2018" name="BMC Genomics">
        <title>The genome of Naegleria lovaniensis, the basis for a comparative approach to unravel pathogenicity factors of the human pathogenic amoeba N. fowleri.</title>
        <authorList>
            <person name="Liechti N."/>
            <person name="Schurch N."/>
            <person name="Bruggmann R."/>
            <person name="Wittwer M."/>
        </authorList>
    </citation>
    <scope>NUCLEOTIDE SEQUENCE [LARGE SCALE GENOMIC DNA]</scope>
    <source>
        <strain evidence="2 3">ATCC 30569</strain>
    </source>
</reference>
<sequence length="141" mass="15128">MSCDALKQFIKDFKRPSLSVAVGICSTVVGFFTLLAGLILGALTIWTDTSSSKSFNANDSKFWWELLVGLTTAGAILMGFGLCAVCGGCLGCYFGWVHQFRMCCGEECCLCIGDGCACLPEKVLESSCCAYLNKFRDGPIV</sequence>
<keyword evidence="1" id="KW-0812">Transmembrane</keyword>
<comment type="caution">
    <text evidence="2">The sequence shown here is derived from an EMBL/GenBank/DDBJ whole genome shotgun (WGS) entry which is preliminary data.</text>
</comment>
<dbReference type="AlphaFoldDB" id="A0AA88KSQ1"/>
<feature type="transmembrane region" description="Helical" evidence="1">
    <location>
        <begin position="20"/>
        <end position="46"/>
    </location>
</feature>
<name>A0AA88KSQ1_NAELO</name>
<gene>
    <name evidence="2" type="ORF">C9374_003643</name>
</gene>
<dbReference type="Proteomes" id="UP000816034">
    <property type="component" value="Unassembled WGS sequence"/>
</dbReference>
<dbReference type="EMBL" id="PYSW02000001">
    <property type="protein sequence ID" value="KAG2393879.1"/>
    <property type="molecule type" value="Genomic_DNA"/>
</dbReference>
<accession>A0AA88KSQ1</accession>
<evidence type="ECO:0008006" key="4">
    <source>
        <dbReference type="Google" id="ProtNLM"/>
    </source>
</evidence>
<feature type="transmembrane region" description="Helical" evidence="1">
    <location>
        <begin position="66"/>
        <end position="93"/>
    </location>
</feature>
<evidence type="ECO:0000256" key="1">
    <source>
        <dbReference type="SAM" id="Phobius"/>
    </source>
</evidence>